<feature type="region of interest" description="Disordered" evidence="12">
    <location>
        <begin position="1144"/>
        <end position="1206"/>
    </location>
</feature>
<evidence type="ECO:0000256" key="6">
    <source>
        <dbReference type="ARBA" id="ARBA00023040"/>
    </source>
</evidence>
<feature type="signal peptide" evidence="14">
    <location>
        <begin position="1"/>
        <end position="26"/>
    </location>
</feature>
<feature type="compositionally biased region" description="Polar residues" evidence="12">
    <location>
        <begin position="1181"/>
        <end position="1192"/>
    </location>
</feature>
<dbReference type="SUPFAM" id="SSF57184">
    <property type="entry name" value="Growth factor receptor domain"/>
    <property type="match status" value="1"/>
</dbReference>
<dbReference type="Gene3D" id="2.10.50.30">
    <property type="entry name" value="GPCR, family 3, nine cysteines domain"/>
    <property type="match status" value="1"/>
</dbReference>
<dbReference type="InterPro" id="IPR000337">
    <property type="entry name" value="GPCR_3"/>
</dbReference>
<dbReference type="InterPro" id="IPR017978">
    <property type="entry name" value="GPCR_3_C"/>
</dbReference>
<keyword evidence="3 13" id="KW-0812">Transmembrane</keyword>
<feature type="compositionally biased region" description="Basic and acidic residues" evidence="12">
    <location>
        <begin position="1193"/>
        <end position="1206"/>
    </location>
</feature>
<feature type="region of interest" description="Disordered" evidence="12">
    <location>
        <begin position="1458"/>
        <end position="1482"/>
    </location>
</feature>
<protein>
    <recommendedName>
        <fullName evidence="15">G-protein coupled receptors family 3 profile domain-containing protein</fullName>
    </recommendedName>
</protein>
<dbReference type="GO" id="GO:0050909">
    <property type="term" value="P:sensory perception of taste"/>
    <property type="evidence" value="ECO:0007669"/>
    <property type="project" value="UniProtKB-ARBA"/>
</dbReference>
<dbReference type="InterPro" id="IPR038550">
    <property type="entry name" value="GPCR_3_9-Cys_sf"/>
</dbReference>
<dbReference type="PANTHER" id="PTHR22017">
    <property type="entry name" value="PHOTORECEPTOR CILIUM ACTIN REGULATOR"/>
    <property type="match status" value="1"/>
</dbReference>
<dbReference type="GO" id="GO:0005886">
    <property type="term" value="C:plasma membrane"/>
    <property type="evidence" value="ECO:0007669"/>
    <property type="project" value="UniProtKB-SubCell"/>
</dbReference>
<dbReference type="Pfam" id="PF15449">
    <property type="entry name" value="Retinal"/>
    <property type="match status" value="4"/>
</dbReference>
<dbReference type="InterPro" id="IPR011500">
    <property type="entry name" value="GPCR_3_9-Cys_dom"/>
</dbReference>
<feature type="compositionally biased region" description="Polar residues" evidence="12">
    <location>
        <begin position="1611"/>
        <end position="1620"/>
    </location>
</feature>
<feature type="region of interest" description="Disordered" evidence="12">
    <location>
        <begin position="1218"/>
        <end position="1320"/>
    </location>
</feature>
<feature type="compositionally biased region" description="Polar residues" evidence="12">
    <location>
        <begin position="1225"/>
        <end position="1246"/>
    </location>
</feature>
<dbReference type="PROSITE" id="PS51257">
    <property type="entry name" value="PROKAR_LIPOPROTEIN"/>
    <property type="match status" value="1"/>
</dbReference>
<evidence type="ECO:0000256" key="4">
    <source>
        <dbReference type="ARBA" id="ARBA00022729"/>
    </source>
</evidence>
<dbReference type="OrthoDB" id="8954214at2759"/>
<evidence type="ECO:0000256" key="1">
    <source>
        <dbReference type="ARBA" id="ARBA00004651"/>
    </source>
</evidence>
<evidence type="ECO:0000256" key="3">
    <source>
        <dbReference type="ARBA" id="ARBA00022692"/>
    </source>
</evidence>
<feature type="region of interest" description="Disordered" evidence="12">
    <location>
        <begin position="665"/>
        <end position="781"/>
    </location>
</feature>
<evidence type="ECO:0000256" key="2">
    <source>
        <dbReference type="ARBA" id="ARBA00022475"/>
    </source>
</evidence>
<feature type="region of interest" description="Disordered" evidence="12">
    <location>
        <begin position="867"/>
        <end position="888"/>
    </location>
</feature>
<feature type="compositionally biased region" description="Low complexity" evidence="12">
    <location>
        <begin position="1642"/>
        <end position="1656"/>
    </location>
</feature>
<keyword evidence="2" id="KW-1003">Cell membrane</keyword>
<dbReference type="InterPro" id="IPR029352">
    <property type="entry name" value="PCARE"/>
</dbReference>
<dbReference type="SUPFAM" id="SSF53822">
    <property type="entry name" value="Periplasmic binding protein-like I"/>
    <property type="match status" value="1"/>
</dbReference>
<feature type="transmembrane region" description="Helical" evidence="13">
    <location>
        <begin position="610"/>
        <end position="631"/>
    </location>
</feature>
<feature type="compositionally biased region" description="Basic and acidic residues" evidence="12">
    <location>
        <begin position="747"/>
        <end position="757"/>
    </location>
</feature>
<dbReference type="InterPro" id="IPR017979">
    <property type="entry name" value="GPCR_3_CS"/>
</dbReference>
<feature type="compositionally biased region" description="Pro residues" evidence="12">
    <location>
        <begin position="1300"/>
        <end position="1310"/>
    </location>
</feature>
<accession>A0A9Q0DUP0</accession>
<keyword evidence="6" id="KW-0297">G-protein coupled receptor</keyword>
<organism evidence="16 17">
    <name type="scientific">Muraenolepis orangiensis</name>
    <name type="common">Patagonian moray cod</name>
    <dbReference type="NCBI Taxonomy" id="630683"/>
    <lineage>
        <taxon>Eukaryota</taxon>
        <taxon>Metazoa</taxon>
        <taxon>Chordata</taxon>
        <taxon>Craniata</taxon>
        <taxon>Vertebrata</taxon>
        <taxon>Euteleostomi</taxon>
        <taxon>Actinopterygii</taxon>
        <taxon>Neopterygii</taxon>
        <taxon>Teleostei</taxon>
        <taxon>Neoteleostei</taxon>
        <taxon>Acanthomorphata</taxon>
        <taxon>Zeiogadaria</taxon>
        <taxon>Gadariae</taxon>
        <taxon>Gadiformes</taxon>
        <taxon>Muraenolepidoidei</taxon>
        <taxon>Muraenolepididae</taxon>
        <taxon>Muraenolepis</taxon>
    </lineage>
</organism>
<evidence type="ECO:0000256" key="5">
    <source>
        <dbReference type="ARBA" id="ARBA00022989"/>
    </source>
</evidence>
<dbReference type="GO" id="GO:0004930">
    <property type="term" value="F:G protein-coupled receptor activity"/>
    <property type="evidence" value="ECO:0007669"/>
    <property type="project" value="UniProtKB-KW"/>
</dbReference>
<feature type="transmembrane region" description="Helical" evidence="13">
    <location>
        <begin position="554"/>
        <end position="577"/>
    </location>
</feature>
<keyword evidence="17" id="KW-1185">Reference proteome</keyword>
<reference evidence="16" key="1">
    <citation type="submission" date="2022-07" db="EMBL/GenBank/DDBJ databases">
        <title>Chromosome-level genome of Muraenolepis orangiensis.</title>
        <authorList>
            <person name="Kim J."/>
        </authorList>
    </citation>
    <scope>NUCLEOTIDE SEQUENCE</scope>
    <source>
        <strain evidence="16">KU_S4_2022</strain>
        <tissue evidence="16">Muscle</tissue>
    </source>
</reference>
<feature type="domain" description="G-protein coupled receptors family 3 profile" evidence="15">
    <location>
        <begin position="599"/>
        <end position="653"/>
    </location>
</feature>
<comment type="similarity">
    <text evidence="11">Belongs to the G-protein coupled receptor 3 family. TAS1R subfamily.</text>
</comment>
<dbReference type="InterPro" id="IPR009030">
    <property type="entry name" value="Growth_fac_rcpt_cys_sf"/>
</dbReference>
<keyword evidence="9" id="KW-0325">Glycoprotein</keyword>
<dbReference type="PROSITE" id="PS00980">
    <property type="entry name" value="G_PROTEIN_RECEP_F3_2"/>
    <property type="match status" value="1"/>
</dbReference>
<dbReference type="EMBL" id="JANIIK010000111">
    <property type="protein sequence ID" value="KAJ3594742.1"/>
    <property type="molecule type" value="Genomic_DNA"/>
</dbReference>
<evidence type="ECO:0000313" key="16">
    <source>
        <dbReference type="EMBL" id="KAJ3594742.1"/>
    </source>
</evidence>
<dbReference type="PANTHER" id="PTHR22017:SF0">
    <property type="entry name" value="PHOTORECEPTOR CILIUM ACTIN REGULATOR"/>
    <property type="match status" value="1"/>
</dbReference>
<evidence type="ECO:0000313" key="17">
    <source>
        <dbReference type="Proteomes" id="UP001148018"/>
    </source>
</evidence>
<feature type="region of interest" description="Disordered" evidence="12">
    <location>
        <begin position="1571"/>
        <end position="1656"/>
    </location>
</feature>
<keyword evidence="7 13" id="KW-0472">Membrane</keyword>
<feature type="compositionally biased region" description="Low complexity" evidence="12">
    <location>
        <begin position="871"/>
        <end position="887"/>
    </location>
</feature>
<feature type="region of interest" description="Disordered" evidence="12">
    <location>
        <begin position="965"/>
        <end position="1020"/>
    </location>
</feature>
<gene>
    <name evidence="16" type="ORF">NHX12_004049</name>
</gene>
<comment type="subcellular location">
    <subcellularLocation>
        <location evidence="1">Cell membrane</location>
        <topology evidence="1">Multi-pass membrane protein</topology>
    </subcellularLocation>
</comment>
<keyword evidence="5 13" id="KW-1133">Transmembrane helix</keyword>
<evidence type="ECO:0000256" key="14">
    <source>
        <dbReference type="SAM" id="SignalP"/>
    </source>
</evidence>
<keyword evidence="4 14" id="KW-0732">Signal</keyword>
<feature type="chain" id="PRO_5040200726" description="G-protein coupled receptors family 3 profile domain-containing protein" evidence="14">
    <location>
        <begin position="27"/>
        <end position="1893"/>
    </location>
</feature>
<evidence type="ECO:0000256" key="7">
    <source>
        <dbReference type="ARBA" id="ARBA00023136"/>
    </source>
</evidence>
<sequence>MSRITLNCAMLLRTLFGTLLAGLVSCCDYSESVCGAIGPGDITIGVLSPCHSKVQNLGGRIRPEKFNCTGFDLQSFVQILAVIHTIDTINDSGFLPGIRLGYLVCDTCSDAIKGIQGLFLVPQISATSSAKTLDDKLRYPSFLRTIPSDVHQTHALVELIAHFKWNWVGVVSGDDDYGRAALSDFLQYAEDAGVCAAFNEVIPHYLDHPAGVRRIAEVATLIQSSKAQVVLLILKGELVERLFKLMISRRISRTWIASDSWSMYQPVATMTGINRIGDVFGIRFITGPNPGFEDFLTNLSPGPEPVNRFIEEYKDLRFGCSPEIQRHQDCLDSRPAEQCPLPDSLKLKSKVACEQPDPQKANDDFLAHAVDLRQMYAHRVATWSIAYALRSLLKCNKTICTGERDLESSQLLQEIKNVNFTLDNRQFYFDKSSFATGYELIIWLSKANGRRFKVIGEYDVTKHTLAIVEESIEWQNPNKTIPESRCSESCPPGTFQKISMIFCCFNCSECEEGTYTNVSDRSNCRTCPNGTWSLRGWKKCQQRTEGFFTWDDPFAISLLVVTGIGLILLFSICIIFLNSRHSVIFKVAVEVEVSNQTMVIVLQCNEGSNWGFGLMLSYIALLASICFLLALKGRKVPQRFNDTGYIIFSMGSFGTSGSFRRGRILLPGTEDASPGERQSAETRDFSGSTDGDTKERKPTDPAQSSQREPLSSSQKQRTCVPDLPQEVALLDISGTTSNTPVAQGKQKPLEKDMTDKRLAKKPKKEKTKISRGVKPVKKEKAKKNILSEQKVDFPEPLVKAHQAAYGFLNPSLGKYDVLLGLLEQATQTQISVQPMVTFMLLRYEEINRGLEAMAYEGENLLKENGEHLAWPSPTKKPSSSYPLKPGSISVDPPPDLLQQLLQYTTQRMRTVCQTVGEIGDSALEEAVEYFTSLSELLEEKLQVRRATNARLMQLLAQIETASLRKPGPEDSALFSEDSGIGAESESLAGSELRLRRESCESTGTNTTTSSSPTGCSTITRHWPSSQKLASKNSLSGSLTSIDSTCTIMAKELNDTESIMGSTSLDDGEEDDIDNVGDADLDDKDMVVRRRANSSPIDLSQRPRRLPPKRIENPRNVEMTLKMKDAISGRIKFVPSHNAISKITCSPKSSRQQWTEDDEEQSNKRPQTAAPIRRVAAPKSQVPRQQRSQSAESLRSKGEDPTLLELERTQKVLNQRLERMIKGKAGSNTRTVPSKLNQGHSPAQSPAVSRKHTPSVKSSKAQPSKEMAGLITHPNRQQEPNSVNEDMEKIAVKTSKGPIKATPPPSPPSSPRPSSAFSRGRNSVKKLIDTFSQSREQYEGTHILGPLKGVRKCGVPVMPGLGNVDSVLSTGITSCRDESTSSDKMDDLDLDNLPPPPLEVLMDNSFEGAHCLATSSLDNGATKRAKSPIAKRAVVSRLKASVQSVTVLPCKGNLPLLMKPDPRDASLTEDESEKALAASAQKQTRKNIGLQHYSKLRSEDSSMIHLNPVPSQCKAVASLGEQDNRSQPDPEFKIAASPVPQTLVGKSQQSVTTPLSRVRMLPSTPLVQSIVQQRFTSPHSSRRQPTPPSSTSPPVIRKLPTPPPIHRRLPSTPVTRQNVSNPASSYPFKAPSPPASPKVQRWSRASSSSGSNDSYTSRLTSNARSVFCPASPSLFEAQPYSVPQPPQAWTSTGGSILPHPYGSHGQVPLSLRGPRPFIRRCHSDQRQSLSLPSRSAGNVSVTYGSEPSINTQGVPRVRVVSRGPACGLEGQLDLLLLDLLLLDLLLLAEDGLVPLQPLWHEAGHCMAQDDGLPGPLQDFDPGHHRPGGSRVLGVLHQDRDLGVLYLLSLSIVTTLGRTWEQSESFTSFRKTLMPTGWQTGPGSLLVRDIPSQRR</sequence>
<evidence type="ECO:0000256" key="8">
    <source>
        <dbReference type="ARBA" id="ARBA00023170"/>
    </source>
</evidence>
<evidence type="ECO:0000256" key="12">
    <source>
        <dbReference type="SAM" id="MobiDB-lite"/>
    </source>
</evidence>
<dbReference type="Proteomes" id="UP001148018">
    <property type="component" value="Unassembled WGS sequence"/>
</dbReference>
<feature type="compositionally biased region" description="Polar residues" evidence="12">
    <location>
        <begin position="1273"/>
        <end position="1283"/>
    </location>
</feature>
<feature type="compositionally biased region" description="Low complexity" evidence="12">
    <location>
        <begin position="1000"/>
        <end position="1019"/>
    </location>
</feature>
<feature type="region of interest" description="Disordered" evidence="12">
    <location>
        <begin position="1727"/>
        <end position="1746"/>
    </location>
</feature>
<dbReference type="PRINTS" id="PR00248">
    <property type="entry name" value="GPCRMGR"/>
</dbReference>
<dbReference type="Gene3D" id="3.40.50.2300">
    <property type="match status" value="3"/>
</dbReference>
<keyword evidence="8" id="KW-0675">Receptor</keyword>
<feature type="region of interest" description="Disordered" evidence="12">
    <location>
        <begin position="1090"/>
        <end position="1114"/>
    </location>
</feature>
<feature type="compositionally biased region" description="Basic residues" evidence="12">
    <location>
        <begin position="758"/>
        <end position="781"/>
    </location>
</feature>
<dbReference type="InterPro" id="IPR028082">
    <property type="entry name" value="Peripla_BP_I"/>
</dbReference>
<evidence type="ECO:0000259" key="15">
    <source>
        <dbReference type="PROSITE" id="PS50259"/>
    </source>
</evidence>
<comment type="caution">
    <text evidence="16">The sequence shown here is derived from an EMBL/GenBank/DDBJ whole genome shotgun (WGS) entry which is preliminary data.</text>
</comment>
<keyword evidence="10" id="KW-0807">Transducer</keyword>
<evidence type="ECO:0000256" key="10">
    <source>
        <dbReference type="ARBA" id="ARBA00023224"/>
    </source>
</evidence>
<dbReference type="FunFam" id="2.10.50.30:FF:000004">
    <property type="entry name" value="Taste receptor type 1 member 3-like protein"/>
    <property type="match status" value="1"/>
</dbReference>
<dbReference type="PROSITE" id="PS50259">
    <property type="entry name" value="G_PROTEIN_RECEP_F3_4"/>
    <property type="match status" value="1"/>
</dbReference>
<dbReference type="InterPro" id="IPR001828">
    <property type="entry name" value="ANF_lig-bd_rcpt"/>
</dbReference>
<dbReference type="Pfam" id="PF01094">
    <property type="entry name" value="ANF_receptor"/>
    <property type="match status" value="1"/>
</dbReference>
<feature type="compositionally biased region" description="Polar residues" evidence="12">
    <location>
        <begin position="701"/>
        <end position="717"/>
    </location>
</feature>
<name>A0A9Q0DUP0_9TELE</name>
<dbReference type="FunFam" id="3.40.50.2300:FF:000016">
    <property type="entry name" value="Taste 1 receptor member 2"/>
    <property type="match status" value="1"/>
</dbReference>
<dbReference type="Pfam" id="PF07562">
    <property type="entry name" value="NCD3G"/>
    <property type="match status" value="1"/>
</dbReference>
<dbReference type="Pfam" id="PF00003">
    <property type="entry name" value="7tm_3"/>
    <property type="match status" value="1"/>
</dbReference>
<evidence type="ECO:0000256" key="9">
    <source>
        <dbReference type="ARBA" id="ARBA00023180"/>
    </source>
</evidence>
<evidence type="ECO:0000256" key="11">
    <source>
        <dbReference type="ARBA" id="ARBA00038492"/>
    </source>
</evidence>
<proteinExistence type="inferred from homology"/>
<evidence type="ECO:0000256" key="13">
    <source>
        <dbReference type="SAM" id="Phobius"/>
    </source>
</evidence>